<evidence type="ECO:0000256" key="1">
    <source>
        <dbReference type="ARBA" id="ARBA00006817"/>
    </source>
</evidence>
<evidence type="ECO:0000313" key="4">
    <source>
        <dbReference type="EMBL" id="ABY23148.1"/>
    </source>
</evidence>
<accession>A9WQ02</accession>
<dbReference type="HOGENOM" id="CLU_2685227_0_0_11"/>
<evidence type="ECO:0000256" key="2">
    <source>
        <dbReference type="SAM" id="MobiDB-lite"/>
    </source>
</evidence>
<reference evidence="5" key="1">
    <citation type="journal article" date="2008" name="J. Bacteriol.">
        <title>Genome sequence of the fish pathogen Renibacterium salmoninarum suggests reductive evolution away from an environmental Arthrobacter ancestor.</title>
        <authorList>
            <person name="Wiens G.D."/>
            <person name="Rockey D.D."/>
            <person name="Wu Z."/>
            <person name="Chang J."/>
            <person name="Levy R."/>
            <person name="Crane S."/>
            <person name="Chen D.S."/>
            <person name="Capri G.R."/>
            <person name="Burnett J.R."/>
            <person name="Sudheesh P.S."/>
            <person name="Schipma M.J."/>
            <person name="Burd H."/>
            <person name="Bhattacharyya A."/>
            <person name="Rhodes L.D."/>
            <person name="Kaul R."/>
            <person name="Strom M.S."/>
        </authorList>
    </citation>
    <scope>NUCLEOTIDE SEQUENCE [LARGE SCALE GENOMIC DNA]</scope>
    <source>
        <strain evidence="5">ATCC 33209 / DSM 20767 / JCM 11484 / NBRC 15589 / NCIMB 2235</strain>
    </source>
</reference>
<dbReference type="STRING" id="288705.RSal33209_1411"/>
<protein>
    <submittedName>
        <fullName evidence="4">Transcriptional regulator</fullName>
    </submittedName>
</protein>
<comment type="similarity">
    <text evidence="1">Belongs to the AHA1 family.</text>
</comment>
<dbReference type="InterPro" id="IPR013538">
    <property type="entry name" value="ASHA1/2-like_C"/>
</dbReference>
<sequence length="74" mass="8172">MSTQRGEMIINGDETTLAFVRQLPFPIETVWAAIADPEERAQWFGETILDGQVGGSIEMVPNGPPLSPERIKMT</sequence>
<dbReference type="Gene3D" id="3.30.530.20">
    <property type="match status" value="1"/>
</dbReference>
<dbReference type="AlphaFoldDB" id="A9WQ02"/>
<dbReference type="KEGG" id="rsa:RSal33209_1411"/>
<proteinExistence type="inferred from homology"/>
<feature type="domain" description="Activator of Hsp90 ATPase homologue 1/2-like C-terminal" evidence="3">
    <location>
        <begin position="25"/>
        <end position="62"/>
    </location>
</feature>
<dbReference type="InterPro" id="IPR023393">
    <property type="entry name" value="START-like_dom_sf"/>
</dbReference>
<keyword evidence="5" id="KW-1185">Reference proteome</keyword>
<feature type="region of interest" description="Disordered" evidence="2">
    <location>
        <begin position="54"/>
        <end position="74"/>
    </location>
</feature>
<gene>
    <name evidence="4" type="ordered locus">RSal33209_1411</name>
</gene>
<organism evidence="4 5">
    <name type="scientific">Renibacterium salmoninarum (strain ATCC 33209 / DSM 20767 / JCM 11484 / NBRC 15589 / NCIMB 2235)</name>
    <dbReference type="NCBI Taxonomy" id="288705"/>
    <lineage>
        <taxon>Bacteria</taxon>
        <taxon>Bacillati</taxon>
        <taxon>Actinomycetota</taxon>
        <taxon>Actinomycetes</taxon>
        <taxon>Micrococcales</taxon>
        <taxon>Micrococcaceae</taxon>
        <taxon>Renibacterium</taxon>
    </lineage>
</organism>
<dbReference type="EMBL" id="CP000910">
    <property type="protein sequence ID" value="ABY23148.1"/>
    <property type="molecule type" value="Genomic_DNA"/>
</dbReference>
<evidence type="ECO:0000313" key="5">
    <source>
        <dbReference type="Proteomes" id="UP000002007"/>
    </source>
</evidence>
<dbReference type="Pfam" id="PF08327">
    <property type="entry name" value="AHSA1"/>
    <property type="match status" value="1"/>
</dbReference>
<dbReference type="eggNOG" id="COG3832">
    <property type="taxonomic scope" value="Bacteria"/>
</dbReference>
<name>A9WQ02_RENSM</name>
<evidence type="ECO:0000259" key="3">
    <source>
        <dbReference type="Pfam" id="PF08327"/>
    </source>
</evidence>
<dbReference type="SUPFAM" id="SSF55961">
    <property type="entry name" value="Bet v1-like"/>
    <property type="match status" value="1"/>
</dbReference>
<dbReference type="Proteomes" id="UP000002007">
    <property type="component" value="Chromosome"/>
</dbReference>